<feature type="non-terminal residue" evidence="2">
    <location>
        <position position="191"/>
    </location>
</feature>
<dbReference type="RefSeq" id="XP_013436889.1">
    <property type="nucleotide sequence ID" value="XM_013581435.1"/>
</dbReference>
<keyword evidence="2" id="KW-0808">Transferase</keyword>
<organism evidence="2 3">
    <name type="scientific">Eimeria necatrix</name>
    <dbReference type="NCBI Taxonomy" id="51315"/>
    <lineage>
        <taxon>Eukaryota</taxon>
        <taxon>Sar</taxon>
        <taxon>Alveolata</taxon>
        <taxon>Apicomplexa</taxon>
        <taxon>Conoidasida</taxon>
        <taxon>Coccidia</taxon>
        <taxon>Eucoccidiorida</taxon>
        <taxon>Eimeriorina</taxon>
        <taxon>Eimeriidae</taxon>
        <taxon>Eimeria</taxon>
    </lineage>
</organism>
<name>U6MVX9_9EIME</name>
<dbReference type="CDD" id="cd22964">
    <property type="entry name" value="DD_CrRSP_unchar"/>
    <property type="match status" value="1"/>
</dbReference>
<feature type="region of interest" description="Disordered" evidence="1">
    <location>
        <begin position="57"/>
        <end position="153"/>
    </location>
</feature>
<dbReference type="EMBL" id="HG725541">
    <property type="protein sequence ID" value="CDJ68422.1"/>
    <property type="molecule type" value="Genomic_DNA"/>
</dbReference>
<gene>
    <name evidence="2" type="ORF">ENH_00052030</name>
</gene>
<evidence type="ECO:0000313" key="2">
    <source>
        <dbReference type="EMBL" id="CDJ68422.1"/>
    </source>
</evidence>
<evidence type="ECO:0000256" key="1">
    <source>
        <dbReference type="SAM" id="MobiDB-lite"/>
    </source>
</evidence>
<proteinExistence type="predicted"/>
<keyword evidence="2" id="KW-0418">Kinase</keyword>
<dbReference type="Proteomes" id="UP000030754">
    <property type="component" value="Unassembled WGS sequence"/>
</dbReference>
<accession>U6MVX9</accession>
<evidence type="ECO:0000313" key="3">
    <source>
        <dbReference type="Proteomes" id="UP000030754"/>
    </source>
</evidence>
<sequence length="191" mass="21389">MSGPAAAAAAAAAAPEYEEYIQTKLSPVLEALVTELLLARPEDPIAFMISKLCSKAKLPDPTAETSRETEEMKKEIVRLQEEVRSLGTVLQQQQQQQQPQQQQQQRSGDAARSSSSSSSSSSNQSTQDTDESEAEDEEEEEEEAEIKIDKIRGFNKMRQSVCAEVYGHWNKKQDFVPPVYEKTPQQKERLL</sequence>
<feature type="compositionally biased region" description="Basic and acidic residues" evidence="1">
    <location>
        <begin position="65"/>
        <end position="84"/>
    </location>
</feature>
<feature type="compositionally biased region" description="Acidic residues" evidence="1">
    <location>
        <begin position="128"/>
        <end position="144"/>
    </location>
</feature>
<dbReference type="AlphaFoldDB" id="U6MVX9"/>
<dbReference type="GeneID" id="25475350"/>
<dbReference type="GO" id="GO:0016301">
    <property type="term" value="F:kinase activity"/>
    <property type="evidence" value="ECO:0007669"/>
    <property type="project" value="UniProtKB-KW"/>
</dbReference>
<reference evidence="2" key="2">
    <citation type="submission" date="2013-10" db="EMBL/GenBank/DDBJ databases">
        <authorList>
            <person name="Aslett M."/>
        </authorList>
    </citation>
    <scope>NUCLEOTIDE SEQUENCE [LARGE SCALE GENOMIC DNA]</scope>
    <source>
        <strain evidence="2">Houghton</strain>
    </source>
</reference>
<dbReference type="OrthoDB" id="417078at2759"/>
<feature type="compositionally biased region" description="Low complexity" evidence="1">
    <location>
        <begin position="91"/>
        <end position="127"/>
    </location>
</feature>
<dbReference type="VEuPathDB" id="ToxoDB:ENH_00052030"/>
<keyword evidence="3" id="KW-1185">Reference proteome</keyword>
<protein>
    <submittedName>
        <fullName evidence="2">cAMP-dependent protein kinase regulatory subunit, putative</fullName>
    </submittedName>
</protein>
<reference evidence="2" key="1">
    <citation type="submission" date="2013-10" db="EMBL/GenBank/DDBJ databases">
        <title>Genomic analysis of the causative agents of coccidiosis in chickens.</title>
        <authorList>
            <person name="Reid A.J."/>
            <person name="Blake D."/>
            <person name="Billington K."/>
            <person name="Browne H."/>
            <person name="Dunn M."/>
            <person name="Hung S."/>
            <person name="Kawahara F."/>
            <person name="Miranda-Saavedra D."/>
            <person name="Mourier T."/>
            <person name="Nagra H."/>
            <person name="Otto T.D."/>
            <person name="Rawlings N."/>
            <person name="Sanchez A."/>
            <person name="Sanders M."/>
            <person name="Subramaniam C."/>
            <person name="Tay Y."/>
            <person name="Dear P."/>
            <person name="Doerig C."/>
            <person name="Gruber A."/>
            <person name="Parkinson J."/>
            <person name="Shirley M."/>
            <person name="Wan K.L."/>
            <person name="Berriman M."/>
            <person name="Tomley F."/>
            <person name="Pain A."/>
        </authorList>
    </citation>
    <scope>NUCLEOTIDE SEQUENCE [LARGE SCALE GENOMIC DNA]</scope>
    <source>
        <strain evidence="2">Houghton</strain>
    </source>
</reference>